<dbReference type="GO" id="GO:0007565">
    <property type="term" value="P:female pregnancy"/>
    <property type="evidence" value="ECO:0007669"/>
    <property type="project" value="TreeGrafter"/>
</dbReference>
<accession>A0A5N3W5N7</accession>
<dbReference type="Pfam" id="PF00103">
    <property type="entry name" value="Hormone_1"/>
    <property type="match status" value="1"/>
</dbReference>
<dbReference type="GO" id="GO:0005179">
    <property type="term" value="F:hormone activity"/>
    <property type="evidence" value="ECO:0007669"/>
    <property type="project" value="UniProtKB-KW"/>
</dbReference>
<reference evidence="9 10" key="1">
    <citation type="submission" date="2019-06" db="EMBL/GenBank/DDBJ databases">
        <title>Discovery of a novel chromosome fission-fusion reversal in muntjac.</title>
        <authorList>
            <person name="Mudd A.B."/>
            <person name="Bredeson J.V."/>
            <person name="Baum R."/>
            <person name="Hockemeyer D."/>
            <person name="Rokhsar D.S."/>
        </authorList>
    </citation>
    <scope>NUCLEOTIDE SEQUENCE [LARGE SCALE GENOMIC DNA]</scope>
    <source>
        <strain evidence="9">UTSW_UCB_Mm</strain>
        <tissue evidence="9">Fibroblast cell line</tissue>
    </source>
</reference>
<dbReference type="AlphaFoldDB" id="A0A5N3W5N7"/>
<dbReference type="Gene3D" id="1.20.1250.10">
    <property type="match status" value="1"/>
</dbReference>
<evidence type="ECO:0000256" key="4">
    <source>
        <dbReference type="ARBA" id="ARBA00022702"/>
    </source>
</evidence>
<dbReference type="PROSITE" id="PS00338">
    <property type="entry name" value="SOMATOTROPIN_2"/>
    <property type="match status" value="1"/>
</dbReference>
<name>A0A5N3W5N7_MUNMU</name>
<gene>
    <name evidence="9" type="ORF">FD754_000504</name>
</gene>
<keyword evidence="3" id="KW-0964">Secreted</keyword>
<dbReference type="GO" id="GO:0005148">
    <property type="term" value="F:prolactin receptor binding"/>
    <property type="evidence" value="ECO:0007669"/>
    <property type="project" value="TreeGrafter"/>
</dbReference>
<dbReference type="GO" id="GO:0030879">
    <property type="term" value="P:mammary gland development"/>
    <property type="evidence" value="ECO:0007669"/>
    <property type="project" value="TreeGrafter"/>
</dbReference>
<dbReference type="InterPro" id="IPR001400">
    <property type="entry name" value="Somatotropin/Prolactin"/>
</dbReference>
<comment type="subcellular location">
    <subcellularLocation>
        <location evidence="1 7">Secreted</location>
    </subcellularLocation>
</comment>
<dbReference type="Proteomes" id="UP000326458">
    <property type="component" value="Unassembled WGS sequence"/>
</dbReference>
<comment type="caution">
    <text evidence="9">The sequence shown here is derived from an EMBL/GenBank/DDBJ whole genome shotgun (WGS) entry which is preliminary data.</text>
</comment>
<dbReference type="PANTHER" id="PTHR11417:SF5">
    <property type="entry name" value="PROLACTIN"/>
    <property type="match status" value="1"/>
</dbReference>
<dbReference type="GO" id="GO:0031667">
    <property type="term" value="P:response to nutrient levels"/>
    <property type="evidence" value="ECO:0007669"/>
    <property type="project" value="TreeGrafter"/>
</dbReference>
<dbReference type="GO" id="GO:0046427">
    <property type="term" value="P:positive regulation of receptor signaling pathway via JAK-STAT"/>
    <property type="evidence" value="ECO:0007669"/>
    <property type="project" value="TreeGrafter"/>
</dbReference>
<dbReference type="PRINTS" id="PR00836">
    <property type="entry name" value="SOMATOTROPIN"/>
</dbReference>
<dbReference type="GO" id="GO:1903489">
    <property type="term" value="P:positive regulation of lactation"/>
    <property type="evidence" value="ECO:0007669"/>
    <property type="project" value="TreeGrafter"/>
</dbReference>
<evidence type="ECO:0000256" key="5">
    <source>
        <dbReference type="ARBA" id="ARBA00023157"/>
    </source>
</evidence>
<dbReference type="SUPFAM" id="SSF47266">
    <property type="entry name" value="4-helical cytokines"/>
    <property type="match status" value="1"/>
</dbReference>
<keyword evidence="10" id="KW-1185">Reference proteome</keyword>
<keyword evidence="8" id="KW-0732">Signal</keyword>
<dbReference type="InterPro" id="IPR009079">
    <property type="entry name" value="4_helix_cytokine-like_core"/>
</dbReference>
<dbReference type="EMBL" id="VCEA01000001">
    <property type="protein sequence ID" value="KAB0356348.1"/>
    <property type="molecule type" value="Genomic_DNA"/>
</dbReference>
<dbReference type="GO" id="GO:0008284">
    <property type="term" value="P:positive regulation of cell population proliferation"/>
    <property type="evidence" value="ECO:0007669"/>
    <property type="project" value="TreeGrafter"/>
</dbReference>
<dbReference type="InterPro" id="IPR018116">
    <property type="entry name" value="Somatotropin_CS"/>
</dbReference>
<feature type="chain" id="PRO_5024378358" description="Prolactin" evidence="8">
    <location>
        <begin position="34"/>
        <end position="220"/>
    </location>
</feature>
<keyword evidence="6" id="KW-0862">Zinc</keyword>
<evidence type="ECO:0000256" key="1">
    <source>
        <dbReference type="ARBA" id="ARBA00004613"/>
    </source>
</evidence>
<comment type="similarity">
    <text evidence="2 7">Belongs to the somatotropin/prolactin family.</text>
</comment>
<evidence type="ECO:0000256" key="7">
    <source>
        <dbReference type="RuleBase" id="RU003618"/>
    </source>
</evidence>
<organism evidence="9 10">
    <name type="scientific">Muntiacus muntjak</name>
    <name type="common">Barking deer</name>
    <name type="synonym">Indian muntjac</name>
    <dbReference type="NCBI Taxonomy" id="9888"/>
    <lineage>
        <taxon>Eukaryota</taxon>
        <taxon>Metazoa</taxon>
        <taxon>Chordata</taxon>
        <taxon>Craniata</taxon>
        <taxon>Vertebrata</taxon>
        <taxon>Euteleostomi</taxon>
        <taxon>Mammalia</taxon>
        <taxon>Eutheria</taxon>
        <taxon>Laurasiatheria</taxon>
        <taxon>Artiodactyla</taxon>
        <taxon>Ruminantia</taxon>
        <taxon>Pecora</taxon>
        <taxon>Cervidae</taxon>
        <taxon>Muntiacinae</taxon>
        <taxon>Muntiacus</taxon>
    </lineage>
</organism>
<feature type="signal peptide" evidence="8">
    <location>
        <begin position="1"/>
        <end position="33"/>
    </location>
</feature>
<evidence type="ECO:0008006" key="11">
    <source>
        <dbReference type="Google" id="ProtNLM"/>
    </source>
</evidence>
<keyword evidence="4 7" id="KW-0372">Hormone</keyword>
<keyword evidence="5" id="KW-1015">Disulfide bond</keyword>
<evidence type="ECO:0000313" key="9">
    <source>
        <dbReference type="EMBL" id="KAB0356348.1"/>
    </source>
</evidence>
<sequence>MCSRPDRWIFSLKRHRSHLLLLLVMSNVLLCQGNFCTSLCPCGNDLCLNSRKDLFTHATNLSHDIYNLSSKMFNEFLSTDEQYAQGRKYCITTTNSCLTTSLHAPEEKEQVQHMHMIDENKGLIRWILMLLYSWGKPLYELVKDLQSMKEVSDAILSSARENVKKVQELQALIDRPSSQMGNEDMRHSSFYNLFQCLHRDSCKTDIYTKLLVCQLLYDKC</sequence>
<dbReference type="GO" id="GO:0005615">
    <property type="term" value="C:extracellular space"/>
    <property type="evidence" value="ECO:0007669"/>
    <property type="project" value="TreeGrafter"/>
</dbReference>
<feature type="binding site" evidence="6">
    <location>
        <position position="205"/>
    </location>
    <ligand>
        <name>Zn(2+)</name>
        <dbReference type="ChEBI" id="CHEBI:29105"/>
    </ligand>
</feature>
<proteinExistence type="inferred from homology"/>
<evidence type="ECO:0000256" key="8">
    <source>
        <dbReference type="SAM" id="SignalP"/>
    </source>
</evidence>
<protein>
    <recommendedName>
        <fullName evidence="11">Prolactin</fullName>
    </recommendedName>
</protein>
<keyword evidence="6" id="KW-0479">Metal-binding</keyword>
<evidence type="ECO:0000256" key="6">
    <source>
        <dbReference type="PIRSR" id="PIRSR601400-1"/>
    </source>
</evidence>
<evidence type="ECO:0000313" key="10">
    <source>
        <dbReference type="Proteomes" id="UP000326458"/>
    </source>
</evidence>
<feature type="binding site" evidence="6">
    <location>
        <position position="63"/>
    </location>
    <ligand>
        <name>Zn(2+)</name>
        <dbReference type="ChEBI" id="CHEBI:29105"/>
    </ligand>
</feature>
<dbReference type="PANTHER" id="PTHR11417">
    <property type="entry name" value="SOMATOTROPIN,PROLACTIN"/>
    <property type="match status" value="1"/>
</dbReference>
<evidence type="ECO:0000256" key="2">
    <source>
        <dbReference type="ARBA" id="ARBA00008474"/>
    </source>
</evidence>
<dbReference type="GO" id="GO:0046872">
    <property type="term" value="F:metal ion binding"/>
    <property type="evidence" value="ECO:0007669"/>
    <property type="project" value="UniProtKB-KW"/>
</dbReference>
<evidence type="ECO:0000256" key="3">
    <source>
        <dbReference type="ARBA" id="ARBA00022525"/>
    </source>
</evidence>